<dbReference type="KEGG" id="oac:Oscil6304_3806"/>
<dbReference type="Pfam" id="PF12770">
    <property type="entry name" value="CHAT"/>
    <property type="match status" value="1"/>
</dbReference>
<dbReference type="Pfam" id="PF13374">
    <property type="entry name" value="TPR_10"/>
    <property type="match status" value="4"/>
</dbReference>
<dbReference type="PATRIC" id="fig|56110.3.peg.4584"/>
<organism evidence="3 4">
    <name type="scientific">Oscillatoria acuminata PCC 6304</name>
    <dbReference type="NCBI Taxonomy" id="56110"/>
    <lineage>
        <taxon>Bacteria</taxon>
        <taxon>Bacillati</taxon>
        <taxon>Cyanobacteriota</taxon>
        <taxon>Cyanophyceae</taxon>
        <taxon>Oscillatoriophycideae</taxon>
        <taxon>Oscillatoriales</taxon>
        <taxon>Oscillatoriaceae</taxon>
        <taxon>Oscillatoria</taxon>
    </lineage>
</organism>
<evidence type="ECO:0000313" key="4">
    <source>
        <dbReference type="Proteomes" id="UP000010367"/>
    </source>
</evidence>
<dbReference type="PANTHER" id="PTHR10098:SF108">
    <property type="entry name" value="TETRATRICOPEPTIDE REPEAT PROTEIN 28"/>
    <property type="match status" value="1"/>
</dbReference>
<dbReference type="InterPro" id="IPR011990">
    <property type="entry name" value="TPR-like_helical_dom_sf"/>
</dbReference>
<reference evidence="3 4" key="1">
    <citation type="submission" date="2012-06" db="EMBL/GenBank/DDBJ databases">
        <title>Finished chromosome of genome of Oscillatoria acuminata PCC 6304.</title>
        <authorList>
            <consortium name="US DOE Joint Genome Institute"/>
            <person name="Gugger M."/>
            <person name="Coursin T."/>
            <person name="Rippka R."/>
            <person name="Tandeau De Marsac N."/>
            <person name="Huntemann M."/>
            <person name="Wei C.-L."/>
            <person name="Han J."/>
            <person name="Detter J.C."/>
            <person name="Han C."/>
            <person name="Tapia R."/>
            <person name="Davenport K."/>
            <person name="Daligault H."/>
            <person name="Erkkila T."/>
            <person name="Gu W."/>
            <person name="Munk A.C.C."/>
            <person name="Teshima H."/>
            <person name="Xu Y."/>
            <person name="Chain P."/>
            <person name="Chen A."/>
            <person name="Krypides N."/>
            <person name="Mavromatis K."/>
            <person name="Markowitz V."/>
            <person name="Szeto E."/>
            <person name="Ivanova N."/>
            <person name="Mikhailova N."/>
            <person name="Ovchinnikova G."/>
            <person name="Pagani I."/>
            <person name="Pati A."/>
            <person name="Goodwin L."/>
            <person name="Peters L."/>
            <person name="Pitluck S."/>
            <person name="Woyke T."/>
            <person name="Kerfeld C."/>
        </authorList>
    </citation>
    <scope>NUCLEOTIDE SEQUENCE [LARGE SCALE GENOMIC DNA]</scope>
    <source>
        <strain evidence="3 4">PCC 6304</strain>
    </source>
</reference>
<dbReference type="Proteomes" id="UP000010367">
    <property type="component" value="Chromosome"/>
</dbReference>
<evidence type="ECO:0000256" key="1">
    <source>
        <dbReference type="PROSITE-ProRule" id="PRU00339"/>
    </source>
</evidence>
<dbReference type="eggNOG" id="COG0745">
    <property type="taxonomic scope" value="Bacteria"/>
</dbReference>
<dbReference type="PANTHER" id="PTHR10098">
    <property type="entry name" value="RAPSYN-RELATED"/>
    <property type="match status" value="1"/>
</dbReference>
<dbReference type="InterPro" id="IPR024983">
    <property type="entry name" value="CHAT_dom"/>
</dbReference>
<dbReference type="SUPFAM" id="SSF48452">
    <property type="entry name" value="TPR-like"/>
    <property type="match status" value="2"/>
</dbReference>
<keyword evidence="1" id="KW-0802">TPR repeat</keyword>
<dbReference type="AlphaFoldDB" id="K9TLS3"/>
<feature type="repeat" description="TPR" evidence="1">
    <location>
        <begin position="648"/>
        <end position="681"/>
    </location>
</feature>
<evidence type="ECO:0000313" key="3">
    <source>
        <dbReference type="EMBL" id="AFY83363.1"/>
    </source>
</evidence>
<keyword evidence="4" id="KW-1185">Reference proteome</keyword>
<proteinExistence type="predicted"/>
<dbReference type="SMART" id="SM00028">
    <property type="entry name" value="TPR"/>
    <property type="match status" value="6"/>
</dbReference>
<dbReference type="eggNOG" id="COG4995">
    <property type="taxonomic scope" value="Bacteria"/>
</dbReference>
<dbReference type="EMBL" id="CP003607">
    <property type="protein sequence ID" value="AFY83363.1"/>
    <property type="molecule type" value="Genomic_DNA"/>
</dbReference>
<sequence length="1192" mass="134634">MPQAPWTGVARVLLSPLCREVGFEMYEMDLAVRNLLLRELQEQFGKQRFEELAEFLQEYVLQRLNSEDPDIQDIAQAQNWTALAYTKPGEAARELAQALVERLQQQDKAEVFRLTSLVETFAQPLVEAGFQPLLVYAGGVKSYVRGDLERAGDLFGQLPKQGRLISAGGIIVPIPGELLPESEVEAPPTPVAIESQLNFIQALLTRPREEARNLLKANQALMTESFLMTMKQVAAIMVEEGNEESANWLRDLAAQISENLDETSIYLQLIKELLQATSETNGNPSVVYPLLQQNLDKLDGNFAQIMQGWATQTLSEVEEDRAVDIAADIGNFANLIQQFLLGSRADNLEIGIFGYEISLTVFTPEKRREIWATLHNNLGAAYNDRIRGERDENLERAIACYEAALQVYTPEAFPENWAMTQNNLGAAYSSRIRGERDENLERAIACYEAALQVYTPEAFPENWAMTQNNLGAAYSSRIRGERGENLERAIACYEAALQVYTPEAFPEKWAGTQNNLGNAYNNRIRGERGENLERAIACYEAALQVYTPEAFPQNWASTHNNLGTAYTERIRGERAENLERAIAHYEVALAVYTPEVFPEQWASTQNNLGTAYTERIRGERAENLERAIACYAAALQVYTPTAFPQKNAETLFNLGVAYQSRGALEKAYDVFTEAVKTVEQLRLETISSYEAKQKQSEEWNQLYQCLVEVCLELQNYTAALEFVERSKARNLADLLASGKLSNQESIEPIVFREIQELLDEETAILEWYILNDNFVAFIITRASPVPIVWRSSTNDLEDLTNLIGKYLNDYMSNQEEWRSQLPSHLARLAEILHINEIISMLPAQCECLVVVPHRYLHLFPISALPLEHNGTETYFLDLFLKGVQYVPSCQILQIIQGRSRQNFDKLFAIQNPTEDLSFTDIEVEAVSRYFKSHTILARQEATKLSLSSLSEELKSTHCLHISAHSFFDFQSPLLSSILLANSTLPQSVQLESTRGFRFSVRVDSGDSPSKPFSVDLDKCLTLAEIYDMNLSECRLVTLSASDTATVDISSQSDDYISFQGAFLSAEANSVVGSLWSPNDRSTAFLMLKIYANVFQGLPISMALSQAQLWLREVTAKELQDWISDNLDPRVWNATHRLALKRYLQKNPSNEKPFSHPFHWAAFILTGAIEKYNFSEEFESERILQSLVGVSFR</sequence>
<dbReference type="HOGENOM" id="CLU_003728_15_1_3"/>
<dbReference type="PROSITE" id="PS50005">
    <property type="entry name" value="TPR"/>
    <property type="match status" value="1"/>
</dbReference>
<gene>
    <name evidence="3" type="ORF">Oscil6304_3806</name>
</gene>
<dbReference type="Gene3D" id="1.25.40.10">
    <property type="entry name" value="Tetratricopeptide repeat domain"/>
    <property type="match status" value="2"/>
</dbReference>
<dbReference type="InParanoid" id="K9TLS3"/>
<dbReference type="InterPro" id="IPR019734">
    <property type="entry name" value="TPR_rpt"/>
</dbReference>
<protein>
    <recommendedName>
        <fullName evidence="2">CHAT domain-containing protein</fullName>
    </recommendedName>
</protein>
<dbReference type="eggNOG" id="COG0457">
    <property type="taxonomic scope" value="Bacteria"/>
</dbReference>
<evidence type="ECO:0000259" key="2">
    <source>
        <dbReference type="Pfam" id="PF12770"/>
    </source>
</evidence>
<accession>K9TLS3</accession>
<dbReference type="STRING" id="56110.Oscil6304_3806"/>
<name>K9TLS3_9CYAN</name>
<feature type="domain" description="CHAT" evidence="2">
    <location>
        <begin position="842"/>
        <end position="1166"/>
    </location>
</feature>